<proteinExistence type="predicted"/>
<dbReference type="Gene3D" id="3.30.420.10">
    <property type="entry name" value="Ribonuclease H-like superfamily/Ribonuclease H"/>
    <property type="match status" value="1"/>
</dbReference>
<evidence type="ECO:0000256" key="1">
    <source>
        <dbReference type="ARBA" id="ARBA00023172"/>
    </source>
</evidence>
<dbReference type="Pfam" id="PF13936">
    <property type="entry name" value="HTH_38"/>
    <property type="match status" value="1"/>
</dbReference>
<gene>
    <name evidence="3" type="ORF">GL300_12980</name>
</gene>
<evidence type="ECO:0000313" key="3">
    <source>
        <dbReference type="EMBL" id="MTH60122.1"/>
    </source>
</evidence>
<reference evidence="3 4" key="1">
    <citation type="submission" date="2019-11" db="EMBL/GenBank/DDBJ databases">
        <authorList>
            <person name="Dong K."/>
        </authorList>
    </citation>
    <scope>NUCLEOTIDE SEQUENCE [LARGE SCALE GENOMIC DNA]</scope>
    <source>
        <strain evidence="3 4">NBRC 112902</strain>
    </source>
</reference>
<keyword evidence="1" id="KW-0233">DNA recombination</keyword>
<dbReference type="GO" id="GO:0005829">
    <property type="term" value="C:cytosol"/>
    <property type="evidence" value="ECO:0007669"/>
    <property type="project" value="TreeGrafter"/>
</dbReference>
<dbReference type="InterPro" id="IPR051917">
    <property type="entry name" value="Transposase-Integrase"/>
</dbReference>
<dbReference type="SUPFAM" id="SSF53098">
    <property type="entry name" value="Ribonuclease H-like"/>
    <property type="match status" value="1"/>
</dbReference>
<dbReference type="GO" id="GO:0003676">
    <property type="term" value="F:nucleic acid binding"/>
    <property type="evidence" value="ECO:0007669"/>
    <property type="project" value="InterPro"/>
</dbReference>
<dbReference type="AlphaFoldDB" id="A0A844HRA9"/>
<comment type="caution">
    <text evidence="3">The sequence shown here is derived from an EMBL/GenBank/DDBJ whole genome shotgun (WGS) entry which is preliminary data.</text>
</comment>
<dbReference type="InterPro" id="IPR025246">
    <property type="entry name" value="IS30-like_HTH"/>
</dbReference>
<dbReference type="EMBL" id="WMIG01000006">
    <property type="protein sequence ID" value="MTH60122.1"/>
    <property type="molecule type" value="Genomic_DNA"/>
</dbReference>
<feature type="domain" description="Integrase catalytic" evidence="2">
    <location>
        <begin position="171"/>
        <end position="327"/>
    </location>
</feature>
<dbReference type="Gene3D" id="1.10.10.60">
    <property type="entry name" value="Homeodomain-like"/>
    <property type="match status" value="1"/>
</dbReference>
<dbReference type="PROSITE" id="PS50994">
    <property type="entry name" value="INTEGRASE"/>
    <property type="match status" value="1"/>
</dbReference>
<dbReference type="GO" id="GO:0032196">
    <property type="term" value="P:transposition"/>
    <property type="evidence" value="ECO:0007669"/>
    <property type="project" value="TreeGrafter"/>
</dbReference>
<dbReference type="InterPro" id="IPR001584">
    <property type="entry name" value="Integrase_cat-core"/>
</dbReference>
<accession>A0A844HRA9</accession>
<dbReference type="NCBIfam" id="NF033563">
    <property type="entry name" value="transpos_IS30"/>
    <property type="match status" value="1"/>
</dbReference>
<organism evidence="3 4">
    <name type="scientific">Paracoccus litorisediminis</name>
    <dbReference type="NCBI Taxonomy" id="2006130"/>
    <lineage>
        <taxon>Bacteria</taxon>
        <taxon>Pseudomonadati</taxon>
        <taxon>Pseudomonadota</taxon>
        <taxon>Alphaproteobacteria</taxon>
        <taxon>Rhodobacterales</taxon>
        <taxon>Paracoccaceae</taxon>
        <taxon>Paracoccus</taxon>
    </lineage>
</organism>
<evidence type="ECO:0000313" key="4">
    <source>
        <dbReference type="Proteomes" id="UP000449846"/>
    </source>
</evidence>
<dbReference type="Proteomes" id="UP000449846">
    <property type="component" value="Unassembled WGS sequence"/>
</dbReference>
<dbReference type="PANTHER" id="PTHR10948:SF23">
    <property type="entry name" value="TRANSPOSASE INSI FOR INSERTION SEQUENCE ELEMENT IS30A-RELATED"/>
    <property type="match status" value="1"/>
</dbReference>
<dbReference type="OrthoDB" id="9803231at2"/>
<dbReference type="RefSeq" id="WP_155040062.1">
    <property type="nucleotide sequence ID" value="NZ_JBHGCD010000007.1"/>
</dbReference>
<dbReference type="PANTHER" id="PTHR10948">
    <property type="entry name" value="TRANSPOSASE"/>
    <property type="match status" value="1"/>
</dbReference>
<dbReference type="GO" id="GO:0015074">
    <property type="term" value="P:DNA integration"/>
    <property type="evidence" value="ECO:0007669"/>
    <property type="project" value="InterPro"/>
</dbReference>
<evidence type="ECO:0000259" key="2">
    <source>
        <dbReference type="PROSITE" id="PS50994"/>
    </source>
</evidence>
<dbReference type="InterPro" id="IPR036397">
    <property type="entry name" value="RNaseH_sf"/>
</dbReference>
<dbReference type="GO" id="GO:0006310">
    <property type="term" value="P:DNA recombination"/>
    <property type="evidence" value="ECO:0007669"/>
    <property type="project" value="UniProtKB-KW"/>
</dbReference>
<name>A0A844HRA9_9RHOB</name>
<keyword evidence="4" id="KW-1185">Reference proteome</keyword>
<dbReference type="InterPro" id="IPR053392">
    <property type="entry name" value="Transposase_IS30-like"/>
</dbReference>
<dbReference type="InterPro" id="IPR012337">
    <property type="entry name" value="RNaseH-like_sf"/>
</dbReference>
<dbReference type="GO" id="GO:0004803">
    <property type="term" value="F:transposase activity"/>
    <property type="evidence" value="ECO:0007669"/>
    <property type="project" value="TreeGrafter"/>
</dbReference>
<sequence length="327" mass="38682">MKVRFSHLSLSDRGKIERWRHAKLSPDEMARRLGRHRSTIFRELKRNHFHDSEIPKLSGYWCVVAQSRCDARRTRRRKLVRDPRLRDQVERCLRAGWTPEQIAGRMRYERAPASVCHETIYRHIYSEEGRRAELWRHLPSGRRCRRGYRLRKRLPPKFAPELSILFSPDVIAHRKEFGHWEEDLVLFRQKYGPANVATMIERTSRFLLVLKNEEKRAKPIMSQIAQALMPLPRHACRSVTFDRDSEFVDRPHLQAEVGAQTWFCEARSPWQKGAVANAKKRLRRWLCRDTDPNSLSQENLRFLYAGLNTTPRKCLGFRTPAKVLAPK</sequence>
<protein>
    <submittedName>
        <fullName evidence="3">IS30 family transposase</fullName>
    </submittedName>
</protein>